<gene>
    <name evidence="1" type="ORF">NTJ_12954</name>
</gene>
<evidence type="ECO:0000313" key="1">
    <source>
        <dbReference type="EMBL" id="BET00138.1"/>
    </source>
</evidence>
<dbReference type="EMBL" id="AP028919">
    <property type="protein sequence ID" value="BET00138.1"/>
    <property type="molecule type" value="Genomic_DNA"/>
</dbReference>
<sequence length="202" mass="23161">MDELRDHPERQPILVEEKCAKCIDAEKKINSDSPAGSSLLTKKELRRLEASLYKKMVDDGFLHRLVDKLATFCPKKAQDLSAYAQLLVFPKSGEAVDRNSRYNSVVKLDETIRNVVFSKENETPLESRLDAIAKEIHEETRQRRRKPPTQPSDVKSVKIREHVCNKGCPWCQLHCENMSTANQKEGTKCNNNCVIIERNHQC</sequence>
<proteinExistence type="predicted"/>
<name>A0ABN7B6W0_9HEMI</name>
<accession>A0ABN7B6W0</accession>
<protein>
    <submittedName>
        <fullName evidence="1">Uncharacterized protein</fullName>
    </submittedName>
</protein>
<organism evidence="1 2">
    <name type="scientific">Nesidiocoris tenuis</name>
    <dbReference type="NCBI Taxonomy" id="355587"/>
    <lineage>
        <taxon>Eukaryota</taxon>
        <taxon>Metazoa</taxon>
        <taxon>Ecdysozoa</taxon>
        <taxon>Arthropoda</taxon>
        <taxon>Hexapoda</taxon>
        <taxon>Insecta</taxon>
        <taxon>Pterygota</taxon>
        <taxon>Neoptera</taxon>
        <taxon>Paraneoptera</taxon>
        <taxon>Hemiptera</taxon>
        <taxon>Heteroptera</taxon>
        <taxon>Panheteroptera</taxon>
        <taxon>Cimicomorpha</taxon>
        <taxon>Miridae</taxon>
        <taxon>Dicyphina</taxon>
        <taxon>Nesidiocoris</taxon>
    </lineage>
</organism>
<dbReference type="Proteomes" id="UP001307889">
    <property type="component" value="Chromosome 11"/>
</dbReference>
<reference evidence="1 2" key="1">
    <citation type="submission" date="2023-09" db="EMBL/GenBank/DDBJ databases">
        <title>Nesidiocoris tenuis whole genome shotgun sequence.</title>
        <authorList>
            <person name="Shibata T."/>
            <person name="Shimoda M."/>
            <person name="Kobayashi T."/>
            <person name="Uehara T."/>
        </authorList>
    </citation>
    <scope>NUCLEOTIDE SEQUENCE [LARGE SCALE GENOMIC DNA]</scope>
    <source>
        <strain evidence="1 2">Japan</strain>
    </source>
</reference>
<evidence type="ECO:0000313" key="2">
    <source>
        <dbReference type="Proteomes" id="UP001307889"/>
    </source>
</evidence>
<keyword evidence="2" id="KW-1185">Reference proteome</keyword>